<feature type="region of interest" description="Disordered" evidence="1">
    <location>
        <begin position="53"/>
        <end position="89"/>
    </location>
</feature>
<keyword evidence="3" id="KW-1185">Reference proteome</keyword>
<proteinExistence type="predicted"/>
<evidence type="ECO:0000256" key="1">
    <source>
        <dbReference type="SAM" id="MobiDB-lite"/>
    </source>
</evidence>
<organism evidence="2 3">
    <name type="scientific">Salinomyces thailandicus</name>
    <dbReference type="NCBI Taxonomy" id="706561"/>
    <lineage>
        <taxon>Eukaryota</taxon>
        <taxon>Fungi</taxon>
        <taxon>Dikarya</taxon>
        <taxon>Ascomycota</taxon>
        <taxon>Pezizomycotina</taxon>
        <taxon>Dothideomycetes</taxon>
        <taxon>Dothideomycetidae</taxon>
        <taxon>Mycosphaerellales</taxon>
        <taxon>Teratosphaeriaceae</taxon>
        <taxon>Salinomyces</taxon>
    </lineage>
</organism>
<name>A0A4U0TSJ3_9PEZI</name>
<gene>
    <name evidence="2" type="ORF">B0A50_05753</name>
</gene>
<feature type="compositionally biased region" description="Gly residues" evidence="1">
    <location>
        <begin position="76"/>
        <end position="89"/>
    </location>
</feature>
<dbReference type="OrthoDB" id="4991875at2759"/>
<dbReference type="AlphaFoldDB" id="A0A4U0TSJ3"/>
<evidence type="ECO:0000313" key="2">
    <source>
        <dbReference type="EMBL" id="TKA24765.1"/>
    </source>
</evidence>
<dbReference type="EMBL" id="NAJL01000041">
    <property type="protein sequence ID" value="TKA24765.1"/>
    <property type="molecule type" value="Genomic_DNA"/>
</dbReference>
<comment type="caution">
    <text evidence="2">The sequence shown here is derived from an EMBL/GenBank/DDBJ whole genome shotgun (WGS) entry which is preliminary data.</text>
</comment>
<accession>A0A4U0TSJ3</accession>
<sequence length="114" mass="10822">MVTVDCHLEGGTRASQAMCTGHSVIAGLGNGTDTTTLASSQLNYVPITVTAGQENLPTNSSAAGASSTGSEDGSEGGDGGGRTGVASGGGAPPMRTMAICAVGAVAGVLVVGLL</sequence>
<evidence type="ECO:0000313" key="3">
    <source>
        <dbReference type="Proteomes" id="UP000308549"/>
    </source>
</evidence>
<reference evidence="2 3" key="1">
    <citation type="submission" date="2017-03" db="EMBL/GenBank/DDBJ databases">
        <title>Genomes of endolithic fungi from Antarctica.</title>
        <authorList>
            <person name="Coleine C."/>
            <person name="Masonjones S."/>
            <person name="Stajich J.E."/>
        </authorList>
    </citation>
    <scope>NUCLEOTIDE SEQUENCE [LARGE SCALE GENOMIC DNA]</scope>
    <source>
        <strain evidence="2 3">CCFEE 6315</strain>
    </source>
</reference>
<feature type="compositionally biased region" description="Low complexity" evidence="1">
    <location>
        <begin position="60"/>
        <end position="71"/>
    </location>
</feature>
<dbReference type="Proteomes" id="UP000308549">
    <property type="component" value="Unassembled WGS sequence"/>
</dbReference>
<protein>
    <submittedName>
        <fullName evidence="2">Uncharacterized protein</fullName>
    </submittedName>
</protein>